<dbReference type="EMBL" id="AUPC02000035">
    <property type="protein sequence ID" value="POG78056.1"/>
    <property type="molecule type" value="Genomic_DNA"/>
</dbReference>
<sequence>MITRIYSINQIRTINGDIFMFIISITNSFPLINMLTYFNQYYFKTIFDIC</sequence>
<keyword evidence="1" id="KW-1133">Transmembrane helix</keyword>
<comment type="caution">
    <text evidence="2">The sequence shown here is derived from an EMBL/GenBank/DDBJ whole genome shotgun (WGS) entry which is preliminary data.</text>
</comment>
<gene>
    <name evidence="2" type="ORF">GLOIN_2v1541675</name>
</gene>
<feature type="non-terminal residue" evidence="2">
    <location>
        <position position="50"/>
    </location>
</feature>
<proteinExistence type="predicted"/>
<evidence type="ECO:0000256" key="1">
    <source>
        <dbReference type="SAM" id="Phobius"/>
    </source>
</evidence>
<keyword evidence="3" id="KW-1185">Reference proteome</keyword>
<organism evidence="2 3">
    <name type="scientific">Rhizophagus irregularis (strain DAOM 181602 / DAOM 197198 / MUCL 43194)</name>
    <name type="common">Arbuscular mycorrhizal fungus</name>
    <name type="synonym">Glomus intraradices</name>
    <dbReference type="NCBI Taxonomy" id="747089"/>
    <lineage>
        <taxon>Eukaryota</taxon>
        <taxon>Fungi</taxon>
        <taxon>Fungi incertae sedis</taxon>
        <taxon>Mucoromycota</taxon>
        <taxon>Glomeromycotina</taxon>
        <taxon>Glomeromycetes</taxon>
        <taxon>Glomerales</taxon>
        <taxon>Glomeraceae</taxon>
        <taxon>Rhizophagus</taxon>
    </lineage>
</organism>
<protein>
    <submittedName>
        <fullName evidence="2">Uncharacterized protein</fullName>
    </submittedName>
</protein>
<evidence type="ECO:0000313" key="2">
    <source>
        <dbReference type="EMBL" id="POG78056.1"/>
    </source>
</evidence>
<reference evidence="2 3" key="1">
    <citation type="journal article" date="2013" name="Proc. Natl. Acad. Sci. U.S.A.">
        <title>Genome of an arbuscular mycorrhizal fungus provides insight into the oldest plant symbiosis.</title>
        <authorList>
            <person name="Tisserant E."/>
            <person name="Malbreil M."/>
            <person name="Kuo A."/>
            <person name="Kohler A."/>
            <person name="Symeonidi A."/>
            <person name="Balestrini R."/>
            <person name="Charron P."/>
            <person name="Duensing N."/>
            <person name="Frei Dit Frey N."/>
            <person name="Gianinazzi-Pearson V."/>
            <person name="Gilbert L.B."/>
            <person name="Handa Y."/>
            <person name="Herr J.R."/>
            <person name="Hijri M."/>
            <person name="Koul R."/>
            <person name="Kawaguchi M."/>
            <person name="Krajinski F."/>
            <person name="Lammers P.J."/>
            <person name="Masclaux F.G."/>
            <person name="Murat C."/>
            <person name="Morin E."/>
            <person name="Ndikumana S."/>
            <person name="Pagni M."/>
            <person name="Petitpierre D."/>
            <person name="Requena N."/>
            <person name="Rosikiewicz P."/>
            <person name="Riley R."/>
            <person name="Saito K."/>
            <person name="San Clemente H."/>
            <person name="Shapiro H."/>
            <person name="van Tuinen D."/>
            <person name="Becard G."/>
            <person name="Bonfante P."/>
            <person name="Paszkowski U."/>
            <person name="Shachar-Hill Y.Y."/>
            <person name="Tuskan G.A."/>
            <person name="Young P.W."/>
            <person name="Sanders I.R."/>
            <person name="Henrissat B."/>
            <person name="Rensing S.A."/>
            <person name="Grigoriev I.V."/>
            <person name="Corradi N."/>
            <person name="Roux C."/>
            <person name="Martin F."/>
        </authorList>
    </citation>
    <scope>NUCLEOTIDE SEQUENCE [LARGE SCALE GENOMIC DNA]</scope>
    <source>
        <strain evidence="2 3">DAOM 197198</strain>
    </source>
</reference>
<keyword evidence="1" id="KW-0812">Transmembrane</keyword>
<name>A0A2P4QKB7_RHIID</name>
<accession>A0A2P4QKB7</accession>
<keyword evidence="1" id="KW-0472">Membrane</keyword>
<dbReference type="AlphaFoldDB" id="A0A2P4QKB7"/>
<feature type="transmembrane region" description="Helical" evidence="1">
    <location>
        <begin position="18"/>
        <end position="38"/>
    </location>
</feature>
<dbReference type="Proteomes" id="UP000018888">
    <property type="component" value="Unassembled WGS sequence"/>
</dbReference>
<reference evidence="2 3" key="2">
    <citation type="journal article" date="2018" name="New Phytol.">
        <title>High intraspecific genome diversity in the model arbuscular mycorrhizal symbiont Rhizophagus irregularis.</title>
        <authorList>
            <person name="Chen E.C.H."/>
            <person name="Morin E."/>
            <person name="Beaudet D."/>
            <person name="Noel J."/>
            <person name="Yildirir G."/>
            <person name="Ndikumana S."/>
            <person name="Charron P."/>
            <person name="St-Onge C."/>
            <person name="Giorgi J."/>
            <person name="Kruger M."/>
            <person name="Marton T."/>
            <person name="Ropars J."/>
            <person name="Grigoriev I.V."/>
            <person name="Hainaut M."/>
            <person name="Henrissat B."/>
            <person name="Roux C."/>
            <person name="Martin F."/>
            <person name="Corradi N."/>
        </authorList>
    </citation>
    <scope>NUCLEOTIDE SEQUENCE [LARGE SCALE GENOMIC DNA]</scope>
    <source>
        <strain evidence="2 3">DAOM 197198</strain>
    </source>
</reference>
<evidence type="ECO:0000313" key="3">
    <source>
        <dbReference type="Proteomes" id="UP000018888"/>
    </source>
</evidence>